<dbReference type="SUPFAM" id="SSF48008">
    <property type="entry name" value="GntR ligand-binding domain-like"/>
    <property type="match status" value="1"/>
</dbReference>
<dbReference type="GO" id="GO:0003677">
    <property type="term" value="F:DNA binding"/>
    <property type="evidence" value="ECO:0007669"/>
    <property type="project" value="UniProtKB-KW"/>
</dbReference>
<evidence type="ECO:0000313" key="7">
    <source>
        <dbReference type="Proteomes" id="UP000646365"/>
    </source>
</evidence>
<dbReference type="InterPro" id="IPR000524">
    <property type="entry name" value="Tscrpt_reg_HTH_GntR"/>
</dbReference>
<keyword evidence="7" id="KW-1185">Reference proteome</keyword>
<dbReference type="Proteomes" id="UP000646365">
    <property type="component" value="Unassembled WGS sequence"/>
</dbReference>
<proteinExistence type="predicted"/>
<name>A0A8J2YT95_9PROT</name>
<sequence>MLDVLDILRTRSLASLAAQEIERLITTGELKAGERLNELALAARLGVSRGPIREAVRGLEGAGLVVTVVNQGSFVRKVSAEEAHELYEIRVALTGNACAKLALHATREQVATLRGLVRQMTAAQTAGDAAGYYALNLDFHSTLLRFAGNRRALKIYEELGAELNLFRRRSLVSSEGMRASNAEHAEIVRAIAAGDPVRARAAGETHIAQGMSRFIASSPPVEAANPPGRIPRRRKAAS</sequence>
<feature type="region of interest" description="Disordered" evidence="4">
    <location>
        <begin position="218"/>
        <end position="238"/>
    </location>
</feature>
<comment type="caution">
    <text evidence="6">The sequence shown here is derived from an EMBL/GenBank/DDBJ whole genome shotgun (WGS) entry which is preliminary data.</text>
</comment>
<organism evidence="6 7">
    <name type="scientific">Aliidongia dinghuensis</name>
    <dbReference type="NCBI Taxonomy" id="1867774"/>
    <lineage>
        <taxon>Bacteria</taxon>
        <taxon>Pseudomonadati</taxon>
        <taxon>Pseudomonadota</taxon>
        <taxon>Alphaproteobacteria</taxon>
        <taxon>Rhodospirillales</taxon>
        <taxon>Dongiaceae</taxon>
        <taxon>Aliidongia</taxon>
    </lineage>
</organism>
<evidence type="ECO:0000256" key="3">
    <source>
        <dbReference type="ARBA" id="ARBA00023163"/>
    </source>
</evidence>
<evidence type="ECO:0000313" key="6">
    <source>
        <dbReference type="EMBL" id="GGF15572.1"/>
    </source>
</evidence>
<evidence type="ECO:0000256" key="1">
    <source>
        <dbReference type="ARBA" id="ARBA00023015"/>
    </source>
</evidence>
<dbReference type="InterPro" id="IPR036390">
    <property type="entry name" value="WH_DNA-bd_sf"/>
</dbReference>
<dbReference type="Pfam" id="PF07729">
    <property type="entry name" value="FCD"/>
    <property type="match status" value="1"/>
</dbReference>
<dbReference type="AlphaFoldDB" id="A0A8J2YT95"/>
<dbReference type="EMBL" id="BMJQ01000005">
    <property type="protein sequence ID" value="GGF15572.1"/>
    <property type="molecule type" value="Genomic_DNA"/>
</dbReference>
<gene>
    <name evidence="6" type="ORF">GCM10011611_21720</name>
</gene>
<dbReference type="PANTHER" id="PTHR43537:SF24">
    <property type="entry name" value="GLUCONATE OPERON TRANSCRIPTIONAL REPRESSOR"/>
    <property type="match status" value="1"/>
</dbReference>
<feature type="domain" description="HTH gntR-type" evidence="5">
    <location>
        <begin position="11"/>
        <end position="78"/>
    </location>
</feature>
<keyword evidence="3" id="KW-0804">Transcription</keyword>
<evidence type="ECO:0000256" key="2">
    <source>
        <dbReference type="ARBA" id="ARBA00023125"/>
    </source>
</evidence>
<dbReference type="SMART" id="SM00345">
    <property type="entry name" value="HTH_GNTR"/>
    <property type="match status" value="1"/>
</dbReference>
<dbReference type="GO" id="GO:0003700">
    <property type="term" value="F:DNA-binding transcription factor activity"/>
    <property type="evidence" value="ECO:0007669"/>
    <property type="project" value="InterPro"/>
</dbReference>
<dbReference type="InterPro" id="IPR008920">
    <property type="entry name" value="TF_FadR/GntR_C"/>
</dbReference>
<protein>
    <submittedName>
        <fullName evidence="6">GntR family transcriptional regulator</fullName>
    </submittedName>
</protein>
<dbReference type="PROSITE" id="PS50949">
    <property type="entry name" value="HTH_GNTR"/>
    <property type="match status" value="1"/>
</dbReference>
<dbReference type="PANTHER" id="PTHR43537">
    <property type="entry name" value="TRANSCRIPTIONAL REGULATOR, GNTR FAMILY"/>
    <property type="match status" value="1"/>
</dbReference>
<dbReference type="SMART" id="SM00895">
    <property type="entry name" value="FCD"/>
    <property type="match status" value="1"/>
</dbReference>
<dbReference type="InterPro" id="IPR036388">
    <property type="entry name" value="WH-like_DNA-bd_sf"/>
</dbReference>
<dbReference type="SUPFAM" id="SSF46785">
    <property type="entry name" value="Winged helix' DNA-binding domain"/>
    <property type="match status" value="1"/>
</dbReference>
<dbReference type="RefSeq" id="WP_189045528.1">
    <property type="nucleotide sequence ID" value="NZ_BMJQ01000005.1"/>
</dbReference>
<keyword evidence="1" id="KW-0805">Transcription regulation</keyword>
<dbReference type="Pfam" id="PF00392">
    <property type="entry name" value="GntR"/>
    <property type="match status" value="1"/>
</dbReference>
<dbReference type="Gene3D" id="1.10.10.10">
    <property type="entry name" value="Winged helix-like DNA-binding domain superfamily/Winged helix DNA-binding domain"/>
    <property type="match status" value="1"/>
</dbReference>
<evidence type="ECO:0000256" key="4">
    <source>
        <dbReference type="SAM" id="MobiDB-lite"/>
    </source>
</evidence>
<dbReference type="CDD" id="cd07377">
    <property type="entry name" value="WHTH_GntR"/>
    <property type="match status" value="1"/>
</dbReference>
<reference evidence="6" key="1">
    <citation type="journal article" date="2014" name="Int. J. Syst. Evol. Microbiol.">
        <title>Complete genome sequence of Corynebacterium casei LMG S-19264T (=DSM 44701T), isolated from a smear-ripened cheese.</title>
        <authorList>
            <consortium name="US DOE Joint Genome Institute (JGI-PGF)"/>
            <person name="Walter F."/>
            <person name="Albersmeier A."/>
            <person name="Kalinowski J."/>
            <person name="Ruckert C."/>
        </authorList>
    </citation>
    <scope>NUCLEOTIDE SEQUENCE</scope>
    <source>
        <strain evidence="6">CGMCC 1.15725</strain>
    </source>
</reference>
<dbReference type="InterPro" id="IPR011711">
    <property type="entry name" value="GntR_C"/>
</dbReference>
<accession>A0A8J2YT95</accession>
<evidence type="ECO:0000259" key="5">
    <source>
        <dbReference type="PROSITE" id="PS50949"/>
    </source>
</evidence>
<reference evidence="6" key="2">
    <citation type="submission" date="2020-09" db="EMBL/GenBank/DDBJ databases">
        <authorList>
            <person name="Sun Q."/>
            <person name="Zhou Y."/>
        </authorList>
    </citation>
    <scope>NUCLEOTIDE SEQUENCE</scope>
    <source>
        <strain evidence="6">CGMCC 1.15725</strain>
    </source>
</reference>
<dbReference type="Gene3D" id="1.20.120.530">
    <property type="entry name" value="GntR ligand-binding domain-like"/>
    <property type="match status" value="1"/>
</dbReference>
<keyword evidence="2" id="KW-0238">DNA-binding</keyword>